<feature type="transmembrane region" description="Helical" evidence="1">
    <location>
        <begin position="130"/>
        <end position="149"/>
    </location>
</feature>
<comment type="caution">
    <text evidence="2">The sequence shown here is derived from an EMBL/GenBank/DDBJ whole genome shotgun (WGS) entry which is preliminary data.</text>
</comment>
<keyword evidence="1" id="KW-0472">Membrane</keyword>
<dbReference type="InParanoid" id="G4TCC3"/>
<evidence type="ECO:0000256" key="1">
    <source>
        <dbReference type="SAM" id="Phobius"/>
    </source>
</evidence>
<dbReference type="HOGENOM" id="CLU_1661482_0_0_1"/>
<sequence>MALYQAPEEVKTGDRVINSRFNEELSHSDHYFNDHQEPDPVLDEEGRHINIPAALDAAHRVDDQEGNQAIVEAARRAPEPDIVDDPALPNAAPPDVPAEVNADEWDELAQMMRAVGMAGPWRGIAQNASLVLLVFNLTLGLAVFLPYVLGKTISLLLVG</sequence>
<gene>
    <name evidence="2" type="ORF">PIIN_02826</name>
</gene>
<dbReference type="Proteomes" id="UP000007148">
    <property type="component" value="Unassembled WGS sequence"/>
</dbReference>
<protein>
    <submittedName>
        <fullName evidence="2">Uncharacterized protein</fullName>
    </submittedName>
</protein>
<name>G4TCC3_SERID</name>
<proteinExistence type="predicted"/>
<accession>G4TCC3</accession>
<evidence type="ECO:0000313" key="2">
    <source>
        <dbReference type="EMBL" id="CCA68966.1"/>
    </source>
</evidence>
<dbReference type="AlphaFoldDB" id="G4TCC3"/>
<organism evidence="2 3">
    <name type="scientific">Serendipita indica (strain DSM 11827)</name>
    <name type="common">Root endophyte fungus</name>
    <name type="synonym">Piriformospora indica</name>
    <dbReference type="NCBI Taxonomy" id="1109443"/>
    <lineage>
        <taxon>Eukaryota</taxon>
        <taxon>Fungi</taxon>
        <taxon>Dikarya</taxon>
        <taxon>Basidiomycota</taxon>
        <taxon>Agaricomycotina</taxon>
        <taxon>Agaricomycetes</taxon>
        <taxon>Sebacinales</taxon>
        <taxon>Serendipitaceae</taxon>
        <taxon>Serendipita</taxon>
    </lineage>
</organism>
<evidence type="ECO:0000313" key="3">
    <source>
        <dbReference type="Proteomes" id="UP000007148"/>
    </source>
</evidence>
<keyword evidence="3" id="KW-1185">Reference proteome</keyword>
<keyword evidence="1" id="KW-1133">Transmembrane helix</keyword>
<reference evidence="2 3" key="1">
    <citation type="journal article" date="2011" name="PLoS Pathog.">
        <title>Endophytic Life Strategies Decoded by Genome and Transcriptome Analyses of the Mutualistic Root Symbiont Piriformospora indica.</title>
        <authorList>
            <person name="Zuccaro A."/>
            <person name="Lahrmann U."/>
            <person name="Guldener U."/>
            <person name="Langen G."/>
            <person name="Pfiffi S."/>
            <person name="Biedenkopf D."/>
            <person name="Wong P."/>
            <person name="Samans B."/>
            <person name="Grimm C."/>
            <person name="Basiewicz M."/>
            <person name="Murat C."/>
            <person name="Martin F."/>
            <person name="Kogel K.H."/>
        </authorList>
    </citation>
    <scope>NUCLEOTIDE SEQUENCE [LARGE SCALE GENOMIC DNA]</scope>
    <source>
        <strain evidence="2 3">DSM 11827</strain>
    </source>
</reference>
<keyword evidence="1" id="KW-0812">Transmembrane</keyword>
<dbReference type="EMBL" id="CAFZ01000044">
    <property type="protein sequence ID" value="CCA68966.1"/>
    <property type="molecule type" value="Genomic_DNA"/>
</dbReference>